<keyword evidence="5" id="KW-0808">Transferase</keyword>
<evidence type="ECO:0000256" key="13">
    <source>
        <dbReference type="PROSITE-ProRule" id="PRU00169"/>
    </source>
</evidence>
<dbReference type="Gene3D" id="3.40.50.2300">
    <property type="match status" value="1"/>
</dbReference>
<keyword evidence="8" id="KW-0418">Kinase</keyword>
<comment type="subcellular location">
    <subcellularLocation>
        <location evidence="2">Membrane</location>
    </subcellularLocation>
</comment>
<evidence type="ECO:0000256" key="10">
    <source>
        <dbReference type="ARBA" id="ARBA00022989"/>
    </source>
</evidence>
<dbReference type="FunFam" id="3.30.565.10:FF:000010">
    <property type="entry name" value="Sensor histidine kinase RcsC"/>
    <property type="match status" value="1"/>
</dbReference>
<dbReference type="CDD" id="cd18774">
    <property type="entry name" value="PDC2_HK_sensor"/>
    <property type="match status" value="1"/>
</dbReference>
<dbReference type="GO" id="GO:0000155">
    <property type="term" value="F:phosphorelay sensor kinase activity"/>
    <property type="evidence" value="ECO:0007669"/>
    <property type="project" value="InterPro"/>
</dbReference>
<feature type="domain" description="Histidine kinase" evidence="15">
    <location>
        <begin position="198"/>
        <end position="419"/>
    </location>
</feature>
<protein>
    <recommendedName>
        <fullName evidence="3">histidine kinase</fullName>
        <ecNumber evidence="3">2.7.13.3</ecNumber>
    </recommendedName>
</protein>
<dbReference type="Proteomes" id="UP000249130">
    <property type="component" value="Unassembled WGS sequence"/>
</dbReference>
<organism evidence="17 18">
    <name type="scientific">Rhodoplanes roseus</name>
    <dbReference type="NCBI Taxonomy" id="29409"/>
    <lineage>
        <taxon>Bacteria</taxon>
        <taxon>Pseudomonadati</taxon>
        <taxon>Pseudomonadota</taxon>
        <taxon>Alphaproteobacteria</taxon>
        <taxon>Hyphomicrobiales</taxon>
        <taxon>Nitrobacteraceae</taxon>
        <taxon>Rhodoplanes</taxon>
    </lineage>
</organism>
<dbReference type="PROSITE" id="PS50110">
    <property type="entry name" value="RESPONSE_REGULATORY"/>
    <property type="match status" value="1"/>
</dbReference>
<comment type="caution">
    <text evidence="17">The sequence shown here is derived from an EMBL/GenBank/DDBJ whole genome shotgun (WGS) entry which is preliminary data.</text>
</comment>
<feature type="modified residue" description="4-aspartylphosphate" evidence="13">
    <location>
        <position position="498"/>
    </location>
</feature>
<feature type="coiled-coil region" evidence="14">
    <location>
        <begin position="154"/>
        <end position="188"/>
    </location>
</feature>
<evidence type="ECO:0000256" key="2">
    <source>
        <dbReference type="ARBA" id="ARBA00004370"/>
    </source>
</evidence>
<dbReference type="CDD" id="cd17546">
    <property type="entry name" value="REC_hyHK_CKI1_RcsC-like"/>
    <property type="match status" value="1"/>
</dbReference>
<evidence type="ECO:0000256" key="6">
    <source>
        <dbReference type="ARBA" id="ARBA00022692"/>
    </source>
</evidence>
<comment type="catalytic activity">
    <reaction evidence="1">
        <text>ATP + protein L-histidine = ADP + protein N-phospho-L-histidine.</text>
        <dbReference type="EC" id="2.7.13.3"/>
    </reaction>
</comment>
<dbReference type="Gene3D" id="1.10.287.130">
    <property type="match status" value="1"/>
</dbReference>
<dbReference type="PANTHER" id="PTHR43047:SF78">
    <property type="entry name" value="SENSORY_REGULATORY PROTEIN RPFC"/>
    <property type="match status" value="1"/>
</dbReference>
<evidence type="ECO:0000256" key="4">
    <source>
        <dbReference type="ARBA" id="ARBA00022553"/>
    </source>
</evidence>
<dbReference type="InterPro" id="IPR005467">
    <property type="entry name" value="His_kinase_dom"/>
</dbReference>
<gene>
    <name evidence="17" type="ORF">CH341_28665</name>
</gene>
<dbReference type="PRINTS" id="PR00344">
    <property type="entry name" value="BCTRLSENSOR"/>
</dbReference>
<evidence type="ECO:0000313" key="17">
    <source>
        <dbReference type="EMBL" id="RAI37999.1"/>
    </source>
</evidence>
<evidence type="ECO:0000256" key="9">
    <source>
        <dbReference type="ARBA" id="ARBA00022840"/>
    </source>
</evidence>
<dbReference type="SMART" id="SM00388">
    <property type="entry name" value="HisKA"/>
    <property type="match status" value="1"/>
</dbReference>
<keyword evidence="14" id="KW-0175">Coiled coil</keyword>
<dbReference type="AlphaFoldDB" id="A0A327KGZ5"/>
<evidence type="ECO:0000256" key="11">
    <source>
        <dbReference type="ARBA" id="ARBA00023012"/>
    </source>
</evidence>
<dbReference type="InterPro" id="IPR036097">
    <property type="entry name" value="HisK_dim/P_sf"/>
</dbReference>
<accession>A0A327KGZ5</accession>
<keyword evidence="9" id="KW-0067">ATP-binding</keyword>
<dbReference type="GO" id="GO:0016020">
    <property type="term" value="C:membrane"/>
    <property type="evidence" value="ECO:0007669"/>
    <property type="project" value="UniProtKB-SubCell"/>
</dbReference>
<dbReference type="CDD" id="cd16922">
    <property type="entry name" value="HATPase_EvgS-ArcB-TorS-like"/>
    <property type="match status" value="1"/>
</dbReference>
<keyword evidence="6" id="KW-0812">Transmembrane</keyword>
<dbReference type="InterPro" id="IPR036890">
    <property type="entry name" value="HATPase_C_sf"/>
</dbReference>
<dbReference type="PROSITE" id="PS50109">
    <property type="entry name" value="HIS_KIN"/>
    <property type="match status" value="1"/>
</dbReference>
<dbReference type="InterPro" id="IPR001789">
    <property type="entry name" value="Sig_transdc_resp-reg_receiver"/>
</dbReference>
<name>A0A327KGZ5_9BRAD</name>
<evidence type="ECO:0000259" key="16">
    <source>
        <dbReference type="PROSITE" id="PS50110"/>
    </source>
</evidence>
<dbReference type="PANTHER" id="PTHR43047">
    <property type="entry name" value="TWO-COMPONENT HISTIDINE PROTEIN KINASE"/>
    <property type="match status" value="1"/>
</dbReference>
<evidence type="ECO:0000256" key="12">
    <source>
        <dbReference type="ARBA" id="ARBA00023136"/>
    </source>
</evidence>
<dbReference type="InterPro" id="IPR003594">
    <property type="entry name" value="HATPase_dom"/>
</dbReference>
<evidence type="ECO:0000256" key="1">
    <source>
        <dbReference type="ARBA" id="ARBA00000085"/>
    </source>
</evidence>
<keyword evidence="4 13" id="KW-0597">Phosphoprotein</keyword>
<evidence type="ECO:0000256" key="3">
    <source>
        <dbReference type="ARBA" id="ARBA00012438"/>
    </source>
</evidence>
<evidence type="ECO:0000256" key="7">
    <source>
        <dbReference type="ARBA" id="ARBA00022741"/>
    </source>
</evidence>
<evidence type="ECO:0000256" key="14">
    <source>
        <dbReference type="SAM" id="Coils"/>
    </source>
</evidence>
<evidence type="ECO:0000313" key="18">
    <source>
        <dbReference type="Proteomes" id="UP000249130"/>
    </source>
</evidence>
<dbReference type="SUPFAM" id="SSF55785">
    <property type="entry name" value="PYP-like sensor domain (PAS domain)"/>
    <property type="match status" value="1"/>
</dbReference>
<dbReference type="Gene3D" id="3.30.450.20">
    <property type="entry name" value="PAS domain"/>
    <property type="match status" value="1"/>
</dbReference>
<dbReference type="Pfam" id="PF00072">
    <property type="entry name" value="Response_reg"/>
    <property type="match status" value="1"/>
</dbReference>
<dbReference type="SUPFAM" id="SSF47384">
    <property type="entry name" value="Homodimeric domain of signal transducing histidine kinase"/>
    <property type="match status" value="1"/>
</dbReference>
<dbReference type="SMART" id="SM00448">
    <property type="entry name" value="REC"/>
    <property type="match status" value="1"/>
</dbReference>
<keyword evidence="10" id="KW-1133">Transmembrane helix</keyword>
<keyword evidence="18" id="KW-1185">Reference proteome</keyword>
<dbReference type="SUPFAM" id="SSF52172">
    <property type="entry name" value="CheY-like"/>
    <property type="match status" value="1"/>
</dbReference>
<evidence type="ECO:0000256" key="5">
    <source>
        <dbReference type="ARBA" id="ARBA00022679"/>
    </source>
</evidence>
<dbReference type="EMBL" id="NPEX01000395">
    <property type="protein sequence ID" value="RAI37999.1"/>
    <property type="molecule type" value="Genomic_DNA"/>
</dbReference>
<dbReference type="SUPFAM" id="SSF55874">
    <property type="entry name" value="ATPase domain of HSP90 chaperone/DNA topoisomerase II/histidine kinase"/>
    <property type="match status" value="1"/>
</dbReference>
<dbReference type="GO" id="GO:0005524">
    <property type="term" value="F:ATP binding"/>
    <property type="evidence" value="ECO:0007669"/>
    <property type="project" value="UniProtKB-KW"/>
</dbReference>
<dbReference type="SMART" id="SM00387">
    <property type="entry name" value="HATPase_c"/>
    <property type="match status" value="1"/>
</dbReference>
<dbReference type="InterPro" id="IPR003661">
    <property type="entry name" value="HisK_dim/P_dom"/>
</dbReference>
<evidence type="ECO:0000259" key="15">
    <source>
        <dbReference type="PROSITE" id="PS50109"/>
    </source>
</evidence>
<dbReference type="InterPro" id="IPR004358">
    <property type="entry name" value="Sig_transdc_His_kin-like_C"/>
</dbReference>
<keyword evidence="11" id="KW-0902">Two-component regulatory system</keyword>
<reference evidence="17 18" key="1">
    <citation type="submission" date="2017-07" db="EMBL/GenBank/DDBJ databases">
        <title>Draft Genome Sequences of Select Purple Nonsulfur Bacteria.</title>
        <authorList>
            <person name="Lasarre B."/>
            <person name="Mckinlay J.B."/>
        </authorList>
    </citation>
    <scope>NUCLEOTIDE SEQUENCE [LARGE SCALE GENOMIC DNA]</scope>
    <source>
        <strain evidence="17 18">DSM 5909</strain>
    </source>
</reference>
<dbReference type="Pfam" id="PF00512">
    <property type="entry name" value="HisKA"/>
    <property type="match status" value="1"/>
</dbReference>
<keyword evidence="7" id="KW-0547">Nucleotide-binding</keyword>
<feature type="coiled-coil region" evidence="14">
    <location>
        <begin position="26"/>
        <end position="56"/>
    </location>
</feature>
<dbReference type="Gene3D" id="3.30.565.10">
    <property type="entry name" value="Histidine kinase-like ATPase, C-terminal domain"/>
    <property type="match status" value="1"/>
</dbReference>
<dbReference type="EC" id="2.7.13.3" evidence="3"/>
<dbReference type="Pfam" id="PF02518">
    <property type="entry name" value="HATPase_c"/>
    <property type="match status" value="1"/>
</dbReference>
<dbReference type="CDD" id="cd00082">
    <property type="entry name" value="HisKA"/>
    <property type="match status" value="1"/>
</dbReference>
<dbReference type="FunFam" id="1.10.287.130:FF:000004">
    <property type="entry name" value="Ethylene receptor 1"/>
    <property type="match status" value="1"/>
</dbReference>
<dbReference type="Pfam" id="PF12860">
    <property type="entry name" value="PAS_7"/>
    <property type="match status" value="1"/>
</dbReference>
<proteinExistence type="predicted"/>
<feature type="domain" description="Response regulatory" evidence="16">
    <location>
        <begin position="449"/>
        <end position="552"/>
    </location>
</feature>
<sequence length="552" mass="60429">MQTAVAALLGGFLGFAINFAARLFPLRVLDETLSELVEARREAEMENCKLDAALKNMSQGLSMYDASDRLVVSNRRYREIYGLRPEQTAPGTPFEAVLAERETKMIHAAGDEFFRDFVKRMHNGETGAVELGLQDGRVIYISYQPMPGGGWIAIHDDVTERRQAELRRAEAEREAEQSRQQEQIAAAANRAKSSFLATMSHEIRTPMNAVLGLASALLDSGPRSDQRQSLEIIQKSGETLLRLLNDILDLSKLESGRFSLEEIAFSPRAVVGDMLEIFEPQAAAKGLAFRIEYDPVIPSTLVGDGGRLRQIAMNLISNAMKFTASGEVVFGVKCLERGPTRVTLEGIVRDTGIGIAPEKIGRLFSEFSQVDSSINRRFGGTGLGLAIVKGIVDQMGGAITVESTLGVGTTLRFAISLPWSSKVVEAGTDDPSAIDALRCRIASLRRPMRILIAEDNQTNQLVMRHLLKDFDVQAQVVANGVEAVRAVETFEYDVVLMDMCMPEMDGVEATRAIRSHGGTSAAVPIIGSCSGVWRRDVSEQVLTNWYVADSTL</sequence>
<dbReference type="InterPro" id="IPR011006">
    <property type="entry name" value="CheY-like_superfamily"/>
</dbReference>
<evidence type="ECO:0000256" key="8">
    <source>
        <dbReference type="ARBA" id="ARBA00022777"/>
    </source>
</evidence>
<dbReference type="InterPro" id="IPR035965">
    <property type="entry name" value="PAS-like_dom_sf"/>
</dbReference>
<feature type="non-terminal residue" evidence="17">
    <location>
        <position position="552"/>
    </location>
</feature>
<keyword evidence="12" id="KW-0472">Membrane</keyword>